<organism evidence="1 2">
    <name type="scientific">Rosa chinensis</name>
    <name type="common">China rose</name>
    <dbReference type="NCBI Taxonomy" id="74649"/>
    <lineage>
        <taxon>Eukaryota</taxon>
        <taxon>Viridiplantae</taxon>
        <taxon>Streptophyta</taxon>
        <taxon>Embryophyta</taxon>
        <taxon>Tracheophyta</taxon>
        <taxon>Spermatophyta</taxon>
        <taxon>Magnoliopsida</taxon>
        <taxon>eudicotyledons</taxon>
        <taxon>Gunneridae</taxon>
        <taxon>Pentapetalae</taxon>
        <taxon>rosids</taxon>
        <taxon>fabids</taxon>
        <taxon>Rosales</taxon>
        <taxon>Rosaceae</taxon>
        <taxon>Rosoideae</taxon>
        <taxon>Rosoideae incertae sedis</taxon>
        <taxon>Rosa</taxon>
    </lineage>
</organism>
<protein>
    <submittedName>
        <fullName evidence="1">Uncharacterized protein</fullName>
    </submittedName>
</protein>
<accession>A0A2P6RGJ7</accession>
<dbReference type="Gramene" id="PRQ45552">
    <property type="protein sequence ID" value="PRQ45552"/>
    <property type="gene ID" value="RchiOBHm_Chr3g0492641"/>
</dbReference>
<dbReference type="AlphaFoldDB" id="A0A2P6RGJ7"/>
<dbReference type="EMBL" id="PDCK01000041">
    <property type="protein sequence ID" value="PRQ45552.1"/>
    <property type="molecule type" value="Genomic_DNA"/>
</dbReference>
<keyword evidence="2" id="KW-1185">Reference proteome</keyword>
<dbReference type="PROSITE" id="PS51257">
    <property type="entry name" value="PROKAR_LIPOPROTEIN"/>
    <property type="match status" value="1"/>
</dbReference>
<evidence type="ECO:0000313" key="1">
    <source>
        <dbReference type="EMBL" id="PRQ45552.1"/>
    </source>
</evidence>
<proteinExistence type="predicted"/>
<sequence length="96" mass="11074">MSIRLQENKNCKREIMRATNSLLGSLGCKHSFKMVTAKLDGRWCARFLLFEDLGISRLCVIGFWTEDGAVGWWFSTCSEPLYVWNTQPKFPFPIPP</sequence>
<gene>
    <name evidence="1" type="ORF">RchiOBHm_Chr3g0492641</name>
</gene>
<comment type="caution">
    <text evidence="1">The sequence shown here is derived from an EMBL/GenBank/DDBJ whole genome shotgun (WGS) entry which is preliminary data.</text>
</comment>
<evidence type="ECO:0000313" key="2">
    <source>
        <dbReference type="Proteomes" id="UP000238479"/>
    </source>
</evidence>
<reference evidence="1 2" key="1">
    <citation type="journal article" date="2018" name="Nat. Genet.">
        <title>The Rosa genome provides new insights in the design of modern roses.</title>
        <authorList>
            <person name="Bendahmane M."/>
        </authorList>
    </citation>
    <scope>NUCLEOTIDE SEQUENCE [LARGE SCALE GENOMIC DNA]</scope>
    <source>
        <strain evidence="2">cv. Old Blush</strain>
    </source>
</reference>
<name>A0A2P6RGJ7_ROSCH</name>
<dbReference type="Proteomes" id="UP000238479">
    <property type="component" value="Chromosome 3"/>
</dbReference>